<dbReference type="GO" id="GO:0052621">
    <property type="term" value="F:diguanylate cyclase activity"/>
    <property type="evidence" value="ECO:0007669"/>
    <property type="project" value="UniProtKB-EC"/>
</dbReference>
<dbReference type="PANTHER" id="PTHR45228:SF8">
    <property type="entry name" value="TWO-COMPONENT RESPONSE REGULATOR-RELATED"/>
    <property type="match status" value="1"/>
</dbReference>
<dbReference type="SUPFAM" id="SSF55073">
    <property type="entry name" value="Nucleotide cyclase"/>
    <property type="match status" value="1"/>
</dbReference>
<dbReference type="SUPFAM" id="SSF109604">
    <property type="entry name" value="HD-domain/PDEase-like"/>
    <property type="match status" value="1"/>
</dbReference>
<dbReference type="SUPFAM" id="SSF55781">
    <property type="entry name" value="GAF domain-like"/>
    <property type="match status" value="1"/>
</dbReference>
<dbReference type="CDD" id="cd00077">
    <property type="entry name" value="HDc"/>
    <property type="match status" value="1"/>
</dbReference>
<comment type="caution">
    <text evidence="4">The sequence shown here is derived from an EMBL/GenBank/DDBJ whole genome shotgun (WGS) entry which is preliminary data.</text>
</comment>
<dbReference type="SMART" id="SM00471">
    <property type="entry name" value="HDc"/>
    <property type="match status" value="1"/>
</dbReference>
<dbReference type="SMART" id="SM00065">
    <property type="entry name" value="GAF"/>
    <property type="match status" value="1"/>
</dbReference>
<dbReference type="Proteomes" id="UP001302059">
    <property type="component" value="Unassembled WGS sequence"/>
</dbReference>
<feature type="transmembrane region" description="Helical" evidence="1">
    <location>
        <begin position="99"/>
        <end position="119"/>
    </location>
</feature>
<dbReference type="InterPro" id="IPR052020">
    <property type="entry name" value="Cyclic_di-GMP/3'3'-cGAMP_PDE"/>
</dbReference>
<gene>
    <name evidence="4" type="ORF">QOL99_12965</name>
</gene>
<keyword evidence="1" id="KW-0812">Transmembrane</keyword>
<reference evidence="4 5" key="1">
    <citation type="submission" date="2023-05" db="EMBL/GenBank/DDBJ databases">
        <authorList>
            <person name="Gao F."/>
        </authorList>
    </citation>
    <scope>NUCLEOTIDE SEQUENCE [LARGE SCALE GENOMIC DNA]</scope>
    <source>
        <strain evidence="4 5">MIMF12</strain>
    </source>
</reference>
<dbReference type="Pfam" id="PF00990">
    <property type="entry name" value="GGDEF"/>
    <property type="match status" value="1"/>
</dbReference>
<dbReference type="RefSeq" id="WP_285524406.1">
    <property type="nucleotide sequence ID" value="NZ_JASNGB010000142.1"/>
</dbReference>
<keyword evidence="1" id="KW-1133">Transmembrane helix</keyword>
<organism evidence="4 5">
    <name type="scientific">Deinococcus rhizophilus</name>
    <dbReference type="NCBI Taxonomy" id="3049544"/>
    <lineage>
        <taxon>Bacteria</taxon>
        <taxon>Thermotogati</taxon>
        <taxon>Deinococcota</taxon>
        <taxon>Deinococci</taxon>
        <taxon>Deinococcales</taxon>
        <taxon>Deinococcaceae</taxon>
        <taxon>Deinococcus</taxon>
    </lineage>
</organism>
<dbReference type="InterPro" id="IPR003018">
    <property type="entry name" value="GAF"/>
</dbReference>
<evidence type="ECO:0000259" key="2">
    <source>
        <dbReference type="PROSITE" id="PS50887"/>
    </source>
</evidence>
<dbReference type="InterPro" id="IPR037522">
    <property type="entry name" value="HD_GYP_dom"/>
</dbReference>
<protein>
    <submittedName>
        <fullName evidence="4">Diguanylate cyclase</fullName>
        <ecNumber evidence="4">2.7.7.65</ecNumber>
    </submittedName>
</protein>
<dbReference type="Gene3D" id="3.30.70.270">
    <property type="match status" value="1"/>
</dbReference>
<dbReference type="PROSITE" id="PS51832">
    <property type="entry name" value="HD_GYP"/>
    <property type="match status" value="1"/>
</dbReference>
<accession>A0ABT7JJD5</accession>
<evidence type="ECO:0000256" key="1">
    <source>
        <dbReference type="SAM" id="Phobius"/>
    </source>
</evidence>
<dbReference type="Pfam" id="PF13487">
    <property type="entry name" value="HD_5"/>
    <property type="match status" value="1"/>
</dbReference>
<dbReference type="PROSITE" id="PS50887">
    <property type="entry name" value="GGDEF"/>
    <property type="match status" value="1"/>
</dbReference>
<dbReference type="NCBIfam" id="TIGR00254">
    <property type="entry name" value="GGDEF"/>
    <property type="match status" value="1"/>
</dbReference>
<evidence type="ECO:0000313" key="5">
    <source>
        <dbReference type="Proteomes" id="UP001302059"/>
    </source>
</evidence>
<dbReference type="SMART" id="SM00267">
    <property type="entry name" value="GGDEF"/>
    <property type="match status" value="1"/>
</dbReference>
<dbReference type="Gene3D" id="3.30.450.40">
    <property type="match status" value="1"/>
</dbReference>
<feature type="transmembrane region" description="Helical" evidence="1">
    <location>
        <begin position="7"/>
        <end position="25"/>
    </location>
</feature>
<dbReference type="Pfam" id="PF01590">
    <property type="entry name" value="GAF"/>
    <property type="match status" value="1"/>
</dbReference>
<feature type="domain" description="GGDEF" evidence="2">
    <location>
        <begin position="159"/>
        <end position="294"/>
    </location>
</feature>
<dbReference type="InterPro" id="IPR029016">
    <property type="entry name" value="GAF-like_dom_sf"/>
</dbReference>
<feature type="transmembrane region" description="Helical" evidence="1">
    <location>
        <begin position="37"/>
        <end position="57"/>
    </location>
</feature>
<dbReference type="InterPro" id="IPR043128">
    <property type="entry name" value="Rev_trsase/Diguanyl_cyclase"/>
</dbReference>
<feature type="transmembrane region" description="Helical" evidence="1">
    <location>
        <begin position="64"/>
        <end position="84"/>
    </location>
</feature>
<dbReference type="EMBL" id="JASNGB010000142">
    <property type="protein sequence ID" value="MDL2345056.1"/>
    <property type="molecule type" value="Genomic_DNA"/>
</dbReference>
<keyword evidence="1" id="KW-0472">Membrane</keyword>
<keyword evidence="4" id="KW-0548">Nucleotidyltransferase</keyword>
<evidence type="ECO:0000259" key="3">
    <source>
        <dbReference type="PROSITE" id="PS51832"/>
    </source>
</evidence>
<evidence type="ECO:0000313" key="4">
    <source>
        <dbReference type="EMBL" id="MDL2345056.1"/>
    </source>
</evidence>
<feature type="domain" description="HD-GYP" evidence="3">
    <location>
        <begin position="451"/>
        <end position="641"/>
    </location>
</feature>
<dbReference type="InterPro" id="IPR029787">
    <property type="entry name" value="Nucleotide_cyclase"/>
</dbReference>
<dbReference type="InterPro" id="IPR000160">
    <property type="entry name" value="GGDEF_dom"/>
</dbReference>
<keyword evidence="5" id="KW-1185">Reference proteome</keyword>
<proteinExistence type="predicted"/>
<dbReference type="Gene3D" id="1.10.3210.10">
    <property type="entry name" value="Hypothetical protein af1432"/>
    <property type="match status" value="1"/>
</dbReference>
<name>A0ABT7JJD5_9DEIO</name>
<dbReference type="PANTHER" id="PTHR45228">
    <property type="entry name" value="CYCLIC DI-GMP PHOSPHODIESTERASE TM_0186-RELATED"/>
    <property type="match status" value="1"/>
</dbReference>
<dbReference type="InterPro" id="IPR003607">
    <property type="entry name" value="HD/PDEase_dom"/>
</dbReference>
<sequence length="641" mass="69075">MDANAALMTLGGMGLVFGGLWMLVLRSGPQSSGGEPLVGTLWLSLTVPVVAVTVWLVSTVRSLALLQIMTLAVTTGALADWLWFEALSSFYGETPSNDAVELGLGGLLVLGLLGTAFLADREARLQRWREHHVGEVDPLTGLLNRRGITAHYQGLPPGTPVTVVMADLNDLKSVNDTGGHGAGDVHIRAVARAIEQAVPFGSAVGRWGGDEFVALVTGLSPAQVEAGLHAARLTSPRPRPSLSAFAAGVVQATAGEPLDRVLALADQRLYDHKAQEREAEPRSTGERSVIGLEEFSQRLELLGTPEEVLEVGLDLARELLGFEGLTYYAHQDGSFQLIHFKGPPPYDLPMLQATDRLDRRPGLVEWAASSNSTVWSADYPASPHALGPWVELGLKTVVVTPVRCRRRLTGVLGLINFSTWRAVTPQVRRLLEAVALRLSHTLERLVVLEEARSSLEGGMLGLGLALEARDLETAGHTGRVVALAERMGRELGLSGDQLSELRQGAYLHDIGKLAIPDAVLLKPGRLDPHEWALMQTHAEQGARIASGIPGLSPGALNVIRSHHERWDGQGYPEGLSGEQIPLLARIFAVCDVYDALTSERPYKRAWSPQAALAEIRAQRGRHFDPQVVQALLAVQQQDASS</sequence>
<dbReference type="CDD" id="cd01949">
    <property type="entry name" value="GGDEF"/>
    <property type="match status" value="1"/>
</dbReference>
<keyword evidence="4" id="KW-0808">Transferase</keyword>
<dbReference type="EC" id="2.7.7.65" evidence="4"/>